<evidence type="ECO:0000313" key="1">
    <source>
        <dbReference type="EMBL" id="KAJ3473144.1"/>
    </source>
</evidence>
<keyword evidence="2" id="KW-1185">Reference proteome</keyword>
<sequence length="116" mass="12975">MGDPARAMIFRAIIEEIERLDLVNHTARVGDYLYAKMETLAKTYPDHFKNLRGKGQGTFIAFDSPKRDEFLAKAKEFGINIGGSGASAVRLRPMLTLQEHHCDILIAAMEKIVKAL</sequence>
<protein>
    <submittedName>
        <fullName evidence="1">Uncharacterized protein</fullName>
    </submittedName>
</protein>
<proteinExistence type="predicted"/>
<dbReference type="Proteomes" id="UP001148737">
    <property type="component" value="Unassembled WGS sequence"/>
</dbReference>
<reference evidence="1" key="1">
    <citation type="submission" date="2022-07" db="EMBL/GenBank/DDBJ databases">
        <title>Genome Sequence of Lecanicillium saksenae.</title>
        <authorList>
            <person name="Buettner E."/>
        </authorList>
    </citation>
    <scope>NUCLEOTIDE SEQUENCE</scope>
    <source>
        <strain evidence="1">VT-O1</strain>
    </source>
</reference>
<accession>A0ACC1QEV4</accession>
<dbReference type="EMBL" id="JANAKD010002653">
    <property type="protein sequence ID" value="KAJ3473144.1"/>
    <property type="molecule type" value="Genomic_DNA"/>
</dbReference>
<organism evidence="1 2">
    <name type="scientific">Lecanicillium saksenae</name>
    <dbReference type="NCBI Taxonomy" id="468837"/>
    <lineage>
        <taxon>Eukaryota</taxon>
        <taxon>Fungi</taxon>
        <taxon>Dikarya</taxon>
        <taxon>Ascomycota</taxon>
        <taxon>Pezizomycotina</taxon>
        <taxon>Sordariomycetes</taxon>
        <taxon>Hypocreomycetidae</taxon>
        <taxon>Hypocreales</taxon>
        <taxon>Cordycipitaceae</taxon>
        <taxon>Lecanicillium</taxon>
    </lineage>
</organism>
<gene>
    <name evidence="1" type="ORF">NLG97_g10491</name>
</gene>
<name>A0ACC1QEV4_9HYPO</name>
<comment type="caution">
    <text evidence="1">The sequence shown here is derived from an EMBL/GenBank/DDBJ whole genome shotgun (WGS) entry which is preliminary data.</text>
</comment>
<evidence type="ECO:0000313" key="2">
    <source>
        <dbReference type="Proteomes" id="UP001148737"/>
    </source>
</evidence>